<dbReference type="PIRSF" id="PIRSF039026">
    <property type="entry name" value="SiaP"/>
    <property type="match status" value="1"/>
</dbReference>
<reference evidence="3" key="1">
    <citation type="journal article" date="2014" name="Int. J. Syst. Evol. Microbiol.">
        <title>Complete genome of a new Firmicutes species belonging to the dominant human colonic microbiota ('Ruminococcus bicirculans') reveals two chromosomes and a selective capacity to utilize plant glucans.</title>
        <authorList>
            <consortium name="NISC Comparative Sequencing Program"/>
            <person name="Wegmann U."/>
            <person name="Louis P."/>
            <person name="Goesmann A."/>
            <person name="Henrissat B."/>
            <person name="Duncan S.H."/>
            <person name="Flint H.J."/>
        </authorList>
    </citation>
    <scope>NUCLEOTIDE SEQUENCE</scope>
    <source>
        <strain evidence="3">NBRC 103408</strain>
    </source>
</reference>
<dbReference type="EMBL" id="BSNF01000006">
    <property type="protein sequence ID" value="GLQ06732.1"/>
    <property type="molecule type" value="Genomic_DNA"/>
</dbReference>
<evidence type="ECO:0000313" key="4">
    <source>
        <dbReference type="Proteomes" id="UP001161409"/>
    </source>
</evidence>
<dbReference type="RefSeq" id="WP_169560872.1">
    <property type="nucleotide sequence ID" value="NZ_BSNF01000006.1"/>
</dbReference>
<organism evidence="3 4">
    <name type="scientific">Sneathiella chinensis</name>
    <dbReference type="NCBI Taxonomy" id="349750"/>
    <lineage>
        <taxon>Bacteria</taxon>
        <taxon>Pseudomonadati</taxon>
        <taxon>Pseudomonadota</taxon>
        <taxon>Alphaproteobacteria</taxon>
        <taxon>Sneathiellales</taxon>
        <taxon>Sneathiellaceae</taxon>
        <taxon>Sneathiella</taxon>
    </lineage>
</organism>
<dbReference type="PANTHER" id="PTHR33376:SF5">
    <property type="entry name" value="EXTRACYTOPLASMIC SOLUTE RECEPTOR PROTEIN"/>
    <property type="match status" value="1"/>
</dbReference>
<dbReference type="CDD" id="cd13604">
    <property type="entry name" value="PBP2_TRAP_ketoacid_lactate_like"/>
    <property type="match status" value="1"/>
</dbReference>
<keyword evidence="1 2" id="KW-0732">Signal</keyword>
<protein>
    <submittedName>
        <fullName evidence="3">ABC transporter substrate-binding protein</fullName>
    </submittedName>
</protein>
<name>A0ABQ5U5Z3_9PROT</name>
<evidence type="ECO:0000256" key="2">
    <source>
        <dbReference type="SAM" id="SignalP"/>
    </source>
</evidence>
<feature type="chain" id="PRO_5045984548" evidence="2">
    <location>
        <begin position="30"/>
        <end position="353"/>
    </location>
</feature>
<evidence type="ECO:0000256" key="1">
    <source>
        <dbReference type="ARBA" id="ARBA00022729"/>
    </source>
</evidence>
<dbReference type="NCBIfam" id="NF037995">
    <property type="entry name" value="TRAP_S1"/>
    <property type="match status" value="1"/>
</dbReference>
<dbReference type="InterPro" id="IPR038404">
    <property type="entry name" value="TRAP_DctP_sf"/>
</dbReference>
<dbReference type="Gene3D" id="3.40.190.170">
    <property type="entry name" value="Bacterial extracellular solute-binding protein, family 7"/>
    <property type="match status" value="1"/>
</dbReference>
<dbReference type="Gene3D" id="3.40.190.10">
    <property type="entry name" value="Periplasmic binding protein-like II"/>
    <property type="match status" value="1"/>
</dbReference>
<proteinExistence type="predicted"/>
<evidence type="ECO:0000313" key="3">
    <source>
        <dbReference type="EMBL" id="GLQ06732.1"/>
    </source>
</evidence>
<dbReference type="Pfam" id="PF03480">
    <property type="entry name" value="DctP"/>
    <property type="match status" value="1"/>
</dbReference>
<sequence>MTFKGLGSKLATAAVACGLTVAAATGASAEDKRINWKMASWFPSSLTQLGTLGKNMTVKLERVSGGNIRIKFFEPNALIPAKECFDAVGQGSVDACWSTPGYWYGKEPAMAMFAAVPFGPSAGEYMGWIYYGGGIQLWDELYAKHGLKSVPCGIIAPEASGWFRNEIKTIEDMQGLKMRFFGLGAKVMEKIGVSTQLIAGGDIFPALERGSIDATEYSMPAIDLNLGFYQIAKHYYFPGWHQQSTIFEVLFNLEKWNALSDTQRAQIEITCGDSFREGLAEGEAIQAKALIELKSKGVQIHRWPQEILDTLEEKWNEVAAEDAARDANFKRVWESYSAFRKDYAVWKELGYLN</sequence>
<dbReference type="Proteomes" id="UP001161409">
    <property type="component" value="Unassembled WGS sequence"/>
</dbReference>
<feature type="signal peptide" evidence="2">
    <location>
        <begin position="1"/>
        <end position="29"/>
    </location>
</feature>
<accession>A0ABQ5U5Z3</accession>
<dbReference type="InterPro" id="IPR018389">
    <property type="entry name" value="DctP_fam"/>
</dbReference>
<comment type="caution">
    <text evidence="3">The sequence shown here is derived from an EMBL/GenBank/DDBJ whole genome shotgun (WGS) entry which is preliminary data.</text>
</comment>
<keyword evidence="4" id="KW-1185">Reference proteome</keyword>
<gene>
    <name evidence="3" type="ORF">GCM10007924_19530</name>
</gene>
<reference evidence="3" key="2">
    <citation type="submission" date="2023-01" db="EMBL/GenBank/DDBJ databases">
        <title>Draft genome sequence of Sneathiella chinensis strain NBRC 103408.</title>
        <authorList>
            <person name="Sun Q."/>
            <person name="Mori K."/>
        </authorList>
    </citation>
    <scope>NUCLEOTIDE SEQUENCE</scope>
    <source>
        <strain evidence="3">NBRC 103408</strain>
    </source>
</reference>
<dbReference type="PANTHER" id="PTHR33376">
    <property type="match status" value="1"/>
</dbReference>
<dbReference type="InterPro" id="IPR026289">
    <property type="entry name" value="SBP_TakP-like"/>
</dbReference>